<gene>
    <name evidence="1" type="primary">Dsec\GM12538</name>
    <name evidence="1" type="ORF">Dsec_GM12538</name>
</gene>
<dbReference type="HOGENOM" id="CLU_3126599_0_0_1"/>
<organism evidence="2">
    <name type="scientific">Drosophila sechellia</name>
    <name type="common">Fruit fly</name>
    <dbReference type="NCBI Taxonomy" id="7238"/>
    <lineage>
        <taxon>Eukaryota</taxon>
        <taxon>Metazoa</taxon>
        <taxon>Ecdysozoa</taxon>
        <taxon>Arthropoda</taxon>
        <taxon>Hexapoda</taxon>
        <taxon>Insecta</taxon>
        <taxon>Pterygota</taxon>
        <taxon>Neoptera</taxon>
        <taxon>Endopterygota</taxon>
        <taxon>Diptera</taxon>
        <taxon>Brachycera</taxon>
        <taxon>Muscomorpha</taxon>
        <taxon>Ephydroidea</taxon>
        <taxon>Drosophilidae</taxon>
        <taxon>Drosophila</taxon>
        <taxon>Sophophora</taxon>
    </lineage>
</organism>
<name>B4I040_DROSE</name>
<dbReference type="AlphaFoldDB" id="B4I040"/>
<proteinExistence type="predicted"/>
<dbReference type="EMBL" id="CH480819">
    <property type="protein sequence ID" value="EDW52871.1"/>
    <property type="molecule type" value="Genomic_DNA"/>
</dbReference>
<sequence length="50" mass="5735">MRRWCARKSSSVCRMSAEKNRVDEETAESRSRIVDLQYQTGLLCKPVSTA</sequence>
<reference evidence="1 2" key="1">
    <citation type="journal article" date="2007" name="Nature">
        <title>Evolution of genes and genomes on the Drosophila phylogeny.</title>
        <authorList>
            <consortium name="Drosophila 12 Genomes Consortium"/>
            <person name="Clark A.G."/>
            <person name="Eisen M.B."/>
            <person name="Smith D.R."/>
            <person name="Bergman C.M."/>
            <person name="Oliver B."/>
            <person name="Markow T.A."/>
            <person name="Kaufman T.C."/>
            <person name="Kellis M."/>
            <person name="Gelbart W."/>
            <person name="Iyer V.N."/>
            <person name="Pollard D.A."/>
            <person name="Sackton T.B."/>
            <person name="Larracuente A.M."/>
            <person name="Singh N.D."/>
            <person name="Abad J.P."/>
            <person name="Abt D.N."/>
            <person name="Adryan B."/>
            <person name="Aguade M."/>
            <person name="Akashi H."/>
            <person name="Anderson W.W."/>
            <person name="Aquadro C.F."/>
            <person name="Ardell D.H."/>
            <person name="Arguello R."/>
            <person name="Artieri C.G."/>
            <person name="Barbash D.A."/>
            <person name="Barker D."/>
            <person name="Barsanti P."/>
            <person name="Batterham P."/>
            <person name="Batzoglou S."/>
            <person name="Begun D."/>
            <person name="Bhutkar A."/>
            <person name="Blanco E."/>
            <person name="Bosak S.A."/>
            <person name="Bradley R.K."/>
            <person name="Brand A.D."/>
            <person name="Brent M.R."/>
            <person name="Brooks A.N."/>
            <person name="Brown R.H."/>
            <person name="Butlin R.K."/>
            <person name="Caggese C."/>
            <person name="Calvi B.R."/>
            <person name="Bernardo de Carvalho A."/>
            <person name="Caspi A."/>
            <person name="Castrezana S."/>
            <person name="Celniker S.E."/>
            <person name="Chang J.L."/>
            <person name="Chapple C."/>
            <person name="Chatterji S."/>
            <person name="Chinwalla A."/>
            <person name="Civetta A."/>
            <person name="Clifton S.W."/>
            <person name="Comeron J.M."/>
            <person name="Costello J.C."/>
            <person name="Coyne J.A."/>
            <person name="Daub J."/>
            <person name="David R.G."/>
            <person name="Delcher A.L."/>
            <person name="Delehaunty K."/>
            <person name="Do C.B."/>
            <person name="Ebling H."/>
            <person name="Edwards K."/>
            <person name="Eickbush T."/>
            <person name="Evans J.D."/>
            <person name="Filipski A."/>
            <person name="Findeiss S."/>
            <person name="Freyhult E."/>
            <person name="Fulton L."/>
            <person name="Fulton R."/>
            <person name="Garcia A.C."/>
            <person name="Gardiner A."/>
            <person name="Garfield D.A."/>
            <person name="Garvin B.E."/>
            <person name="Gibson G."/>
            <person name="Gilbert D."/>
            <person name="Gnerre S."/>
            <person name="Godfrey J."/>
            <person name="Good R."/>
            <person name="Gotea V."/>
            <person name="Gravely B."/>
            <person name="Greenberg A.J."/>
            <person name="Griffiths-Jones S."/>
            <person name="Gross S."/>
            <person name="Guigo R."/>
            <person name="Gustafson E.A."/>
            <person name="Haerty W."/>
            <person name="Hahn M.W."/>
            <person name="Halligan D.L."/>
            <person name="Halpern A.L."/>
            <person name="Halter G.M."/>
            <person name="Han M.V."/>
            <person name="Heger A."/>
            <person name="Hillier L."/>
            <person name="Hinrichs A.S."/>
            <person name="Holmes I."/>
            <person name="Hoskins R.A."/>
            <person name="Hubisz M.J."/>
            <person name="Hultmark D."/>
            <person name="Huntley M.A."/>
            <person name="Jaffe D.B."/>
            <person name="Jagadeeshan S."/>
            <person name="Jeck W.R."/>
            <person name="Johnson J."/>
            <person name="Jones C.D."/>
            <person name="Jordan W.C."/>
            <person name="Karpen G.H."/>
            <person name="Kataoka E."/>
            <person name="Keightley P.D."/>
            <person name="Kheradpour P."/>
            <person name="Kirkness E.F."/>
            <person name="Koerich L.B."/>
            <person name="Kristiansen K."/>
            <person name="Kudrna D."/>
            <person name="Kulathinal R.J."/>
            <person name="Kumar S."/>
            <person name="Kwok R."/>
            <person name="Lander E."/>
            <person name="Langley C.H."/>
            <person name="Lapoint R."/>
            <person name="Lazzaro B.P."/>
            <person name="Lee S.J."/>
            <person name="Levesque L."/>
            <person name="Li R."/>
            <person name="Lin C.F."/>
            <person name="Lin M.F."/>
            <person name="Lindblad-Toh K."/>
            <person name="Llopart A."/>
            <person name="Long M."/>
            <person name="Low L."/>
            <person name="Lozovsky E."/>
            <person name="Lu J."/>
            <person name="Luo M."/>
            <person name="Machado C.A."/>
            <person name="Makalowski W."/>
            <person name="Marzo M."/>
            <person name="Matsuda M."/>
            <person name="Matzkin L."/>
            <person name="McAllister B."/>
            <person name="McBride C.S."/>
            <person name="McKernan B."/>
            <person name="McKernan K."/>
            <person name="Mendez-Lago M."/>
            <person name="Minx P."/>
            <person name="Mollenhauer M.U."/>
            <person name="Montooth K."/>
            <person name="Mount S.M."/>
            <person name="Mu X."/>
            <person name="Myers E."/>
            <person name="Negre B."/>
            <person name="Newfeld S."/>
            <person name="Nielsen R."/>
            <person name="Noor M.A."/>
            <person name="O'Grady P."/>
            <person name="Pachter L."/>
            <person name="Papaceit M."/>
            <person name="Parisi M.J."/>
            <person name="Parisi M."/>
            <person name="Parts L."/>
            <person name="Pedersen J.S."/>
            <person name="Pesole G."/>
            <person name="Phillippy A.M."/>
            <person name="Ponting C.P."/>
            <person name="Pop M."/>
            <person name="Porcelli D."/>
            <person name="Powell J.R."/>
            <person name="Prohaska S."/>
            <person name="Pruitt K."/>
            <person name="Puig M."/>
            <person name="Quesneville H."/>
            <person name="Ram K.R."/>
            <person name="Rand D."/>
            <person name="Rasmussen M.D."/>
            <person name="Reed L.K."/>
            <person name="Reenan R."/>
            <person name="Reily A."/>
            <person name="Remington K.A."/>
            <person name="Rieger T.T."/>
            <person name="Ritchie M.G."/>
            <person name="Robin C."/>
            <person name="Rogers Y.H."/>
            <person name="Rohde C."/>
            <person name="Rozas J."/>
            <person name="Rubenfield M.J."/>
            <person name="Ruiz A."/>
            <person name="Russo S."/>
            <person name="Salzberg S.L."/>
            <person name="Sanchez-Gracia A."/>
            <person name="Saranga D.J."/>
            <person name="Sato H."/>
            <person name="Schaeffer S.W."/>
            <person name="Schatz M.C."/>
            <person name="Schlenke T."/>
            <person name="Schwartz R."/>
            <person name="Segarra C."/>
            <person name="Singh R.S."/>
            <person name="Sirot L."/>
            <person name="Sirota M."/>
            <person name="Sisneros N.B."/>
            <person name="Smith C.D."/>
            <person name="Smith T.F."/>
            <person name="Spieth J."/>
            <person name="Stage D.E."/>
            <person name="Stark A."/>
            <person name="Stephan W."/>
            <person name="Strausberg R.L."/>
            <person name="Strempel S."/>
            <person name="Sturgill D."/>
            <person name="Sutton G."/>
            <person name="Sutton G.G."/>
            <person name="Tao W."/>
            <person name="Teichmann S."/>
            <person name="Tobari Y.N."/>
            <person name="Tomimura Y."/>
            <person name="Tsolas J.M."/>
            <person name="Valente V.L."/>
            <person name="Venter E."/>
            <person name="Venter J.C."/>
            <person name="Vicario S."/>
            <person name="Vieira F.G."/>
            <person name="Vilella A.J."/>
            <person name="Villasante A."/>
            <person name="Walenz B."/>
            <person name="Wang J."/>
            <person name="Wasserman M."/>
            <person name="Watts T."/>
            <person name="Wilson D."/>
            <person name="Wilson R.K."/>
            <person name="Wing R.A."/>
            <person name="Wolfner M.F."/>
            <person name="Wong A."/>
            <person name="Wong G.K."/>
            <person name="Wu C.I."/>
            <person name="Wu G."/>
            <person name="Yamamoto D."/>
            <person name="Yang H.P."/>
            <person name="Yang S.P."/>
            <person name="Yorke J.A."/>
            <person name="Yoshida K."/>
            <person name="Zdobnov E."/>
            <person name="Zhang P."/>
            <person name="Zhang Y."/>
            <person name="Zimin A.V."/>
            <person name="Baldwin J."/>
            <person name="Abdouelleil A."/>
            <person name="Abdulkadir J."/>
            <person name="Abebe A."/>
            <person name="Abera B."/>
            <person name="Abreu J."/>
            <person name="Acer S.C."/>
            <person name="Aftuck L."/>
            <person name="Alexander A."/>
            <person name="An P."/>
            <person name="Anderson E."/>
            <person name="Anderson S."/>
            <person name="Arachi H."/>
            <person name="Azer M."/>
            <person name="Bachantsang P."/>
            <person name="Barry A."/>
            <person name="Bayul T."/>
            <person name="Berlin A."/>
            <person name="Bessette D."/>
            <person name="Bloom T."/>
            <person name="Blye J."/>
            <person name="Boguslavskiy L."/>
            <person name="Bonnet C."/>
            <person name="Boukhgalter B."/>
            <person name="Bourzgui I."/>
            <person name="Brown A."/>
            <person name="Cahill P."/>
            <person name="Channer S."/>
            <person name="Cheshatsang Y."/>
            <person name="Chuda L."/>
            <person name="Citroen M."/>
            <person name="Collymore A."/>
            <person name="Cooke P."/>
            <person name="Costello M."/>
            <person name="D'Aco K."/>
            <person name="Daza R."/>
            <person name="De Haan G."/>
            <person name="DeGray S."/>
            <person name="DeMaso C."/>
            <person name="Dhargay N."/>
            <person name="Dooley K."/>
            <person name="Dooley E."/>
            <person name="Doricent M."/>
            <person name="Dorje P."/>
            <person name="Dorjee K."/>
            <person name="Dupes A."/>
            <person name="Elong R."/>
            <person name="Falk J."/>
            <person name="Farina A."/>
            <person name="Faro S."/>
            <person name="Ferguson D."/>
            <person name="Fisher S."/>
            <person name="Foley C.D."/>
            <person name="Franke A."/>
            <person name="Friedrich D."/>
            <person name="Gadbois L."/>
            <person name="Gearin G."/>
            <person name="Gearin C.R."/>
            <person name="Giannoukos G."/>
            <person name="Goode T."/>
            <person name="Graham J."/>
            <person name="Grandbois E."/>
            <person name="Grewal S."/>
            <person name="Gyaltsen K."/>
            <person name="Hafez N."/>
            <person name="Hagos B."/>
            <person name="Hall J."/>
            <person name="Henson C."/>
            <person name="Hollinger A."/>
            <person name="Honan T."/>
            <person name="Huard M.D."/>
            <person name="Hughes L."/>
            <person name="Hurhula B."/>
            <person name="Husby M.E."/>
            <person name="Kamat A."/>
            <person name="Kanga B."/>
            <person name="Kashin S."/>
            <person name="Khazanovich D."/>
            <person name="Kisner P."/>
            <person name="Lance K."/>
            <person name="Lara M."/>
            <person name="Lee W."/>
            <person name="Lennon N."/>
            <person name="Letendre F."/>
            <person name="LeVine R."/>
            <person name="Lipovsky A."/>
            <person name="Liu X."/>
            <person name="Liu J."/>
            <person name="Liu S."/>
            <person name="Lokyitsang T."/>
            <person name="Lokyitsang Y."/>
            <person name="Lubonja R."/>
            <person name="Lui A."/>
            <person name="MacDonald P."/>
            <person name="Magnisalis V."/>
            <person name="Maru K."/>
            <person name="Matthews C."/>
            <person name="McCusker W."/>
            <person name="McDonough S."/>
            <person name="Mehta T."/>
            <person name="Meldrim J."/>
            <person name="Meneus L."/>
            <person name="Mihai O."/>
            <person name="Mihalev A."/>
            <person name="Mihova T."/>
            <person name="Mittelman R."/>
            <person name="Mlenga V."/>
            <person name="Montmayeur A."/>
            <person name="Mulrain L."/>
            <person name="Navidi A."/>
            <person name="Naylor J."/>
            <person name="Negash T."/>
            <person name="Nguyen T."/>
            <person name="Nguyen N."/>
            <person name="Nicol R."/>
            <person name="Norbu C."/>
            <person name="Norbu N."/>
            <person name="Novod N."/>
            <person name="O'Neill B."/>
            <person name="Osman S."/>
            <person name="Markiewicz E."/>
            <person name="Oyono O.L."/>
            <person name="Patti C."/>
            <person name="Phunkhang P."/>
            <person name="Pierre F."/>
            <person name="Priest M."/>
            <person name="Raghuraman S."/>
            <person name="Rege F."/>
            <person name="Reyes R."/>
            <person name="Rise C."/>
            <person name="Rogov P."/>
            <person name="Ross K."/>
            <person name="Ryan E."/>
            <person name="Settipalli S."/>
            <person name="Shea T."/>
            <person name="Sherpa N."/>
            <person name="Shi L."/>
            <person name="Shih D."/>
            <person name="Sparrow T."/>
            <person name="Spaulding J."/>
            <person name="Stalker J."/>
            <person name="Stange-Thomann N."/>
            <person name="Stavropoulos S."/>
            <person name="Stone C."/>
            <person name="Strader C."/>
            <person name="Tesfaye S."/>
            <person name="Thomson T."/>
            <person name="Thoulutsang Y."/>
            <person name="Thoulutsang D."/>
            <person name="Topham K."/>
            <person name="Topping I."/>
            <person name="Tsamla T."/>
            <person name="Vassiliev H."/>
            <person name="Vo A."/>
            <person name="Wangchuk T."/>
            <person name="Wangdi T."/>
            <person name="Weiand M."/>
            <person name="Wilkinson J."/>
            <person name="Wilson A."/>
            <person name="Yadav S."/>
            <person name="Young G."/>
            <person name="Yu Q."/>
            <person name="Zembek L."/>
            <person name="Zhong D."/>
            <person name="Zimmer A."/>
            <person name="Zwirko Z."/>
            <person name="Jaffe D.B."/>
            <person name="Alvarez P."/>
            <person name="Brockman W."/>
            <person name="Butler J."/>
            <person name="Chin C."/>
            <person name="Gnerre S."/>
            <person name="Grabherr M."/>
            <person name="Kleber M."/>
            <person name="Mauceli E."/>
            <person name="MacCallum I."/>
        </authorList>
    </citation>
    <scope>NUCLEOTIDE SEQUENCE [LARGE SCALE GENOMIC DNA]</scope>
    <source>
        <strain evidence="2">Rob3c / Tucson 14021-0248.25</strain>
    </source>
</reference>
<dbReference type="Proteomes" id="UP000001292">
    <property type="component" value="Unassembled WGS sequence"/>
</dbReference>
<keyword evidence="2" id="KW-1185">Reference proteome</keyword>
<evidence type="ECO:0000313" key="1">
    <source>
        <dbReference type="EMBL" id="EDW52871.1"/>
    </source>
</evidence>
<accession>B4I040</accession>
<protein>
    <submittedName>
        <fullName evidence="1">GM12538</fullName>
    </submittedName>
</protein>
<evidence type="ECO:0000313" key="2">
    <source>
        <dbReference type="Proteomes" id="UP000001292"/>
    </source>
</evidence>